<reference evidence="1 2" key="1">
    <citation type="journal article" date="2019" name="Int. J. Syst. Evol. Microbiol.">
        <title>The Global Catalogue of Microorganisms (GCM) 10K type strain sequencing project: providing services to taxonomists for standard genome sequencing and annotation.</title>
        <authorList>
            <consortium name="The Broad Institute Genomics Platform"/>
            <consortium name="The Broad Institute Genome Sequencing Center for Infectious Disease"/>
            <person name="Wu L."/>
            <person name="Ma J."/>
        </authorList>
    </citation>
    <scope>NUCLEOTIDE SEQUENCE [LARGE SCALE GENOMIC DNA]</scope>
    <source>
        <strain evidence="1 2">JCM 6242</strain>
    </source>
</reference>
<evidence type="ECO:0000313" key="2">
    <source>
        <dbReference type="Proteomes" id="UP001500831"/>
    </source>
</evidence>
<gene>
    <name evidence="1" type="ORF">GCM10010517_75490</name>
</gene>
<comment type="caution">
    <text evidence="1">The sequence shown here is derived from an EMBL/GenBank/DDBJ whole genome shotgun (WGS) entry which is preliminary data.</text>
</comment>
<evidence type="ECO:0000313" key="1">
    <source>
        <dbReference type="EMBL" id="GAA2909053.1"/>
    </source>
</evidence>
<dbReference type="EMBL" id="BAAAVI010000098">
    <property type="protein sequence ID" value="GAA2909053.1"/>
    <property type="molecule type" value="Genomic_DNA"/>
</dbReference>
<organism evidence="1 2">
    <name type="scientific">Streptosporangium fragile</name>
    <dbReference type="NCBI Taxonomy" id="46186"/>
    <lineage>
        <taxon>Bacteria</taxon>
        <taxon>Bacillati</taxon>
        <taxon>Actinomycetota</taxon>
        <taxon>Actinomycetes</taxon>
        <taxon>Streptosporangiales</taxon>
        <taxon>Streptosporangiaceae</taxon>
        <taxon>Streptosporangium</taxon>
    </lineage>
</organism>
<proteinExistence type="predicted"/>
<dbReference type="Proteomes" id="UP001500831">
    <property type="component" value="Unassembled WGS sequence"/>
</dbReference>
<name>A0ABN3WC44_9ACTN</name>
<accession>A0ABN3WC44</accession>
<keyword evidence="2" id="KW-1185">Reference proteome</keyword>
<sequence length="63" mass="6982">MPFRTLARREGISKRLLGVRAVSVPANGRRRRRRAVGWGGVRGCPGPLTPRAAKFTLTKPSER</sequence>
<protein>
    <submittedName>
        <fullName evidence="1">Uncharacterized protein</fullName>
    </submittedName>
</protein>